<dbReference type="AlphaFoldDB" id="A0A9N7QDL1"/>
<name>A0A9N7QDL1_9BACT</name>
<proteinExistence type="predicted"/>
<dbReference type="RefSeq" id="WP_119319397.1">
    <property type="nucleotide sequence ID" value="NZ_AP025739.1"/>
</dbReference>
<evidence type="ECO:0000259" key="1">
    <source>
        <dbReference type="Pfam" id="PF22680"/>
    </source>
</evidence>
<dbReference type="EMBL" id="AP025739">
    <property type="protein sequence ID" value="BDI32916.1"/>
    <property type="molecule type" value="Genomic_DNA"/>
</dbReference>
<dbReference type="InterPro" id="IPR053850">
    <property type="entry name" value="Glyco_hydro_123_N_2"/>
</dbReference>
<dbReference type="OrthoDB" id="9799174at2"/>
<dbReference type="Proteomes" id="UP000287394">
    <property type="component" value="Chromosome"/>
</dbReference>
<reference evidence="2 3" key="1">
    <citation type="journal article" date="2019" name="Int. J. Syst. Evol. Microbiol.">
        <title>Capsulimonas corticalis gen. nov., sp. nov., an aerobic capsulated bacterium, of a novel bacterial order, Capsulimonadales ord. nov., of the class Armatimonadia of the phylum Armatimonadetes.</title>
        <authorList>
            <person name="Li J."/>
            <person name="Kudo C."/>
            <person name="Tonouchi A."/>
        </authorList>
    </citation>
    <scope>NUCLEOTIDE SEQUENCE [LARGE SCALE GENOMIC DNA]</scope>
    <source>
        <strain evidence="2 3">AX-7</strain>
    </source>
</reference>
<gene>
    <name evidence="2" type="ORF">CCAX7_49670</name>
</gene>
<evidence type="ECO:0000313" key="3">
    <source>
        <dbReference type="Proteomes" id="UP000287394"/>
    </source>
</evidence>
<sequence>MYFEPYARRVAAPAPRKSRSISRPAALAAALSLCLPLISNQVASAKAAVRKKPAKAAGVKKKPSTTPTAVAPIAIAPVAPIANSPWAGSFSGGEAHNLLLRRSDVPMGTNNGLRFWLRGDGSGSSVRVRLMALEPTATDEAALLRPTWVSDSVKVNFTGWREILLPRDKFTLRRVGSETVGLDLNLPADAQGPVSTRPVTVPAFAQVNALAVEATVPSKSSLVIDDVTWVTVSDAGAVTSGDSVDDFEKGNVAAWTSLGTPAQQATVTFGLATAPAMVHGGRVAFKMDVLSPAARRNTVLFPSANKAMAAVGSNTLVFTPASLFDPVYPWSLPEPGGTSSGITLQVCPEQVQAASFCVYTRQAMKDVTVQMADDLEGVGKTIPKDALDVRVVKVWKQQGTGALRNPDEASLVPELLVKDDRVPLTGVAPDVRLTGAPQTSIPMDTAKQFWVTLTTPKNAQPGHYTGRLLVTAAGSSTPITVPVDVDVLPLRLLSAAKQYAIDLRSRLDPAPAMPSDTGDDSVTDFVSKDTLASQLTDIVSHGFHYVSVHDSAATLPDALQAYQAAGVLGPYVYKGPSAADAVETERKNSHAPEFVYFADPTDSCSVHLAALTKAGLGGMTYVTSQSDYDALQDKLALVVYDRDSEYPQELLRTHGARKSNKHDWWYWDASNEDPHANRLSAGYLLWRANLYGAYVPEYQFATGADPYDDTSAGAPPALAPYRPRMLTYPVQGGVLDTLQWEALREGVNDVRYLTTFYAALRECKDAHVAKPLIDEAEGYVKTYLDKPLALLPDSEYDSARTQIAKYSLQLRTAVDAYNKKNKIQ</sequence>
<keyword evidence="3" id="KW-1185">Reference proteome</keyword>
<protein>
    <recommendedName>
        <fullName evidence="1">Glycoside hydrolase 123 N-terminal domain-containing protein</fullName>
    </recommendedName>
</protein>
<accession>A0A9N7QDL1</accession>
<feature type="domain" description="Glycoside hydrolase 123 N-terminal" evidence="1">
    <location>
        <begin position="354"/>
        <end position="471"/>
    </location>
</feature>
<evidence type="ECO:0000313" key="2">
    <source>
        <dbReference type="EMBL" id="BDI32916.1"/>
    </source>
</evidence>
<dbReference type="KEGG" id="ccot:CCAX7_49670"/>
<dbReference type="Pfam" id="PF22680">
    <property type="entry name" value="Glyco_hydro_123_N_2"/>
    <property type="match status" value="1"/>
</dbReference>
<organism evidence="2 3">
    <name type="scientific">Capsulimonas corticalis</name>
    <dbReference type="NCBI Taxonomy" id="2219043"/>
    <lineage>
        <taxon>Bacteria</taxon>
        <taxon>Bacillati</taxon>
        <taxon>Armatimonadota</taxon>
        <taxon>Armatimonadia</taxon>
        <taxon>Capsulimonadales</taxon>
        <taxon>Capsulimonadaceae</taxon>
        <taxon>Capsulimonas</taxon>
    </lineage>
</organism>